<feature type="domain" description="Carbamoyltransferase C-terminal" evidence="3">
    <location>
        <begin position="357"/>
        <end position="519"/>
    </location>
</feature>
<evidence type="ECO:0000259" key="2">
    <source>
        <dbReference type="Pfam" id="PF02543"/>
    </source>
</evidence>
<dbReference type="PANTHER" id="PTHR34847:SF1">
    <property type="entry name" value="NODULATION PROTEIN U"/>
    <property type="match status" value="1"/>
</dbReference>
<dbReference type="InterPro" id="IPR051338">
    <property type="entry name" value="NodU/CmcH_Carbamoyltrnsfr"/>
</dbReference>
<sequence>MKVLSLHSAGHDTGVAYFEEGRLVFAIETERLTRVKHDHRSGIALRHVLAQEGVDADGIELVAVSTPIRDGLLRIPDPERTMRHINAGAPHHRTVCEMLGRRVECVVVTHEVSHAALAAHYAGWEEGTVVLVNEGRGQLTRSSLFRVSGGVLEWVEKDPLPWYGNGFGWTAIGHLLGFDRSPGVAGKVMAMGGYGQPDARIRERLLAVPRDVMNDRELADRVYADLVAQPGFGSDFETASHLVATFQEMFTDAVRDVLDRHVSDTGAVALGGGCALNIVANSALRKAYGREIAIPPACGDAGHLAGAGIYALTHVVGTGAEPFEVYGNGGPESLRTIRETMESTGLRPLPYDGAAVAAVLAEGGVVSMFEGRAELGPRALGHRSLLGNPAAPGMRKRLSEDLKRREWFRPLGAVMREDRFARWYPDEAPSPHMLFEYPVPEDRIPEARHVNGTCRIQTLGPGRARLHDLLLEFEKASGVPALINTSLNGPGKPIAQTTRDVLDDFAHTDIDVFVFDGLMAYGGKTAERRDG</sequence>
<keyword evidence="4" id="KW-0808">Transferase</keyword>
<comment type="similarity">
    <text evidence="1">Belongs to the NodU/CmcH family.</text>
</comment>
<gene>
    <name evidence="4" type="ORF">FOE67_01550</name>
</gene>
<dbReference type="AlphaFoldDB" id="A0A7W3SZL0"/>
<evidence type="ECO:0000259" key="3">
    <source>
        <dbReference type="Pfam" id="PF16861"/>
    </source>
</evidence>
<dbReference type="InterPro" id="IPR043129">
    <property type="entry name" value="ATPase_NBD"/>
</dbReference>
<accession>A0A7W3SZL0</accession>
<dbReference type="GO" id="GO:0016740">
    <property type="term" value="F:transferase activity"/>
    <property type="evidence" value="ECO:0007669"/>
    <property type="project" value="UniProtKB-KW"/>
</dbReference>
<feature type="domain" description="Carbamoyltransferase" evidence="2">
    <location>
        <begin position="6"/>
        <end position="59"/>
    </location>
</feature>
<organism evidence="4 5">
    <name type="scientific">Streptomyces calidiresistens</name>
    <dbReference type="NCBI Taxonomy" id="1485586"/>
    <lineage>
        <taxon>Bacteria</taxon>
        <taxon>Bacillati</taxon>
        <taxon>Actinomycetota</taxon>
        <taxon>Actinomycetes</taxon>
        <taxon>Kitasatosporales</taxon>
        <taxon>Streptomycetaceae</taxon>
        <taxon>Streptomyces</taxon>
    </lineage>
</organism>
<dbReference type="Pfam" id="PF16861">
    <property type="entry name" value="Carbam_trans_C"/>
    <property type="match status" value="1"/>
</dbReference>
<dbReference type="InterPro" id="IPR031730">
    <property type="entry name" value="Carbam_trans_C"/>
</dbReference>
<dbReference type="PANTHER" id="PTHR34847">
    <property type="entry name" value="NODULATION PROTEIN U"/>
    <property type="match status" value="1"/>
</dbReference>
<dbReference type="InterPro" id="IPR003696">
    <property type="entry name" value="Carbtransf_dom"/>
</dbReference>
<dbReference type="Proteomes" id="UP000530234">
    <property type="component" value="Unassembled WGS sequence"/>
</dbReference>
<protein>
    <submittedName>
        <fullName evidence="4">Carbamoyltransferase</fullName>
    </submittedName>
</protein>
<keyword evidence="5" id="KW-1185">Reference proteome</keyword>
<feature type="domain" description="Carbamoyltransferase" evidence="2">
    <location>
        <begin position="105"/>
        <end position="308"/>
    </location>
</feature>
<dbReference type="InterPro" id="IPR038152">
    <property type="entry name" value="Carbam_trans_C_sf"/>
</dbReference>
<evidence type="ECO:0000256" key="1">
    <source>
        <dbReference type="ARBA" id="ARBA00006129"/>
    </source>
</evidence>
<name>A0A7W3SZL0_9ACTN</name>
<dbReference type="Pfam" id="PF02543">
    <property type="entry name" value="Carbam_trans_N"/>
    <property type="match status" value="2"/>
</dbReference>
<dbReference type="SUPFAM" id="SSF53067">
    <property type="entry name" value="Actin-like ATPase domain"/>
    <property type="match status" value="1"/>
</dbReference>
<evidence type="ECO:0000313" key="5">
    <source>
        <dbReference type="Proteomes" id="UP000530234"/>
    </source>
</evidence>
<dbReference type="CDD" id="cd24033">
    <property type="entry name" value="ASKHA_NBD_NodU_CmcH-like_N"/>
    <property type="match status" value="1"/>
</dbReference>
<reference evidence="5" key="1">
    <citation type="submission" date="2019-10" db="EMBL/GenBank/DDBJ databases">
        <title>Streptomyces sp. nov., a novel actinobacterium isolated from alkaline environment.</title>
        <authorList>
            <person name="Golinska P."/>
        </authorList>
    </citation>
    <scope>NUCLEOTIDE SEQUENCE [LARGE SCALE GENOMIC DNA]</scope>
    <source>
        <strain evidence="5">DSM 42108</strain>
    </source>
</reference>
<evidence type="ECO:0000313" key="4">
    <source>
        <dbReference type="EMBL" id="MBB0228229.1"/>
    </source>
</evidence>
<dbReference type="EMBL" id="VKHS01000014">
    <property type="protein sequence ID" value="MBB0228229.1"/>
    <property type="molecule type" value="Genomic_DNA"/>
</dbReference>
<dbReference type="Gene3D" id="3.30.420.40">
    <property type="match status" value="2"/>
</dbReference>
<comment type="caution">
    <text evidence="4">The sequence shown here is derived from an EMBL/GenBank/DDBJ whole genome shotgun (WGS) entry which is preliminary data.</text>
</comment>
<proteinExistence type="inferred from homology"/>
<dbReference type="RefSeq" id="WP_182659920.1">
    <property type="nucleotide sequence ID" value="NZ_VKHS01000014.1"/>
</dbReference>
<dbReference type="Gene3D" id="3.90.870.20">
    <property type="entry name" value="Carbamoyltransferase, C-terminal domain"/>
    <property type="match status" value="1"/>
</dbReference>